<keyword evidence="1" id="KW-0051">Antiviral defense</keyword>
<evidence type="ECO:0000259" key="2">
    <source>
        <dbReference type="Pfam" id="PF01881"/>
    </source>
</evidence>
<accession>A0A1T4MBC7</accession>
<reference evidence="3 4" key="1">
    <citation type="submission" date="2017-02" db="EMBL/GenBank/DDBJ databases">
        <authorList>
            <person name="Peterson S.W."/>
        </authorList>
    </citation>
    <scope>NUCLEOTIDE SEQUENCE [LARGE SCALE GENOMIC DNA]</scope>
    <source>
        <strain evidence="3 4">ATCC 700028</strain>
    </source>
</reference>
<dbReference type="InterPro" id="IPR010156">
    <property type="entry name" value="CRISPR-assoc_prot_Cas6"/>
</dbReference>
<name>A0A1T4MBC7_9FUSO</name>
<dbReference type="OrthoDB" id="45555at2"/>
<gene>
    <name evidence="3" type="ORF">SAMN02745174_01137</name>
</gene>
<organism evidence="3 4">
    <name type="scientific">Cetobacterium ceti</name>
    <dbReference type="NCBI Taxonomy" id="180163"/>
    <lineage>
        <taxon>Bacteria</taxon>
        <taxon>Fusobacteriati</taxon>
        <taxon>Fusobacteriota</taxon>
        <taxon>Fusobacteriia</taxon>
        <taxon>Fusobacteriales</taxon>
        <taxon>Fusobacteriaceae</taxon>
        <taxon>Cetobacterium</taxon>
    </lineage>
</organism>
<dbReference type="Pfam" id="PF01881">
    <property type="entry name" value="Cas_Cas6_C"/>
    <property type="match status" value="1"/>
</dbReference>
<feature type="domain" description="CRISPR associated protein Cas6 C-terminal" evidence="2">
    <location>
        <begin position="104"/>
        <end position="222"/>
    </location>
</feature>
<protein>
    <submittedName>
        <fullName evidence="3">CRISPR associated protein Cas6</fullName>
    </submittedName>
</protein>
<dbReference type="RefSeq" id="WP_078693636.1">
    <property type="nucleotide sequence ID" value="NZ_FUWX01000008.1"/>
</dbReference>
<sequence>MRFELTFTLKELTLPLDFRKGLIYFFKSSLDNYDNGSLTFSTFVTPESFLSDKILLKNNRLKVLYSVESQLLGFNIFKSLLKKLNKSFPFFNNKIKLVKIKKLREKRIKENVVKFKTLSPIIVTKETNEGKNWYYLLNEEGIEILKNYLITSLKDRFSEKDLRELEIKPIEIKKSITIFYGKKLLGSLGVVEFKGNKDILTYLYKSGISTSRRSAGFGMVDIIK</sequence>
<dbReference type="PANTHER" id="PTHR36984:SF3">
    <property type="entry name" value="CRISPR-ASSOCIATED ENDORIBONUCLEASE CAS6"/>
    <property type="match status" value="1"/>
</dbReference>
<dbReference type="EMBL" id="FUWX01000008">
    <property type="protein sequence ID" value="SJZ64156.1"/>
    <property type="molecule type" value="Genomic_DNA"/>
</dbReference>
<keyword evidence="4" id="KW-1185">Reference proteome</keyword>
<dbReference type="GO" id="GO:0051607">
    <property type="term" value="P:defense response to virus"/>
    <property type="evidence" value="ECO:0007669"/>
    <property type="project" value="UniProtKB-KW"/>
</dbReference>
<dbReference type="NCBIfam" id="TIGR01877">
    <property type="entry name" value="cas_cas6"/>
    <property type="match status" value="1"/>
</dbReference>
<evidence type="ECO:0000313" key="4">
    <source>
        <dbReference type="Proteomes" id="UP000191153"/>
    </source>
</evidence>
<dbReference type="Proteomes" id="UP000191153">
    <property type="component" value="Unassembled WGS sequence"/>
</dbReference>
<dbReference type="InterPro" id="IPR049435">
    <property type="entry name" value="Cas_Cas6_C"/>
</dbReference>
<proteinExistence type="predicted"/>
<dbReference type="PANTHER" id="PTHR36984">
    <property type="entry name" value="CRISPR-ASSOCIATED ENDORIBONUCLEASE CAS6 1"/>
    <property type="match status" value="1"/>
</dbReference>
<dbReference type="AlphaFoldDB" id="A0A1T4MBC7"/>
<evidence type="ECO:0000256" key="1">
    <source>
        <dbReference type="ARBA" id="ARBA00023118"/>
    </source>
</evidence>
<evidence type="ECO:0000313" key="3">
    <source>
        <dbReference type="EMBL" id="SJZ64156.1"/>
    </source>
</evidence>
<dbReference type="GO" id="GO:0016788">
    <property type="term" value="F:hydrolase activity, acting on ester bonds"/>
    <property type="evidence" value="ECO:0007669"/>
    <property type="project" value="InterPro"/>
</dbReference>
<dbReference type="Gene3D" id="3.30.70.1900">
    <property type="match status" value="1"/>
</dbReference>
<dbReference type="STRING" id="180163.SAMN02745174_01137"/>